<dbReference type="InterPro" id="IPR051534">
    <property type="entry name" value="CBASS_pafABC_assoc_protein"/>
</dbReference>
<protein>
    <submittedName>
        <fullName evidence="3">WYL domain-containing protein</fullName>
    </submittedName>
</protein>
<evidence type="ECO:0000313" key="4">
    <source>
        <dbReference type="Proteomes" id="UP001172738"/>
    </source>
</evidence>
<dbReference type="Proteomes" id="UP001172738">
    <property type="component" value="Unassembled WGS sequence"/>
</dbReference>
<evidence type="ECO:0000259" key="2">
    <source>
        <dbReference type="Pfam" id="PF25583"/>
    </source>
</evidence>
<gene>
    <name evidence="3" type="ORF">QQX04_09980</name>
</gene>
<reference evidence="3" key="1">
    <citation type="submission" date="2023-06" db="EMBL/GenBank/DDBJ databases">
        <title>SYSU T00b26.</title>
        <authorList>
            <person name="Gao L."/>
            <person name="Fang B.-Z."/>
            <person name="Li W.-J."/>
        </authorList>
    </citation>
    <scope>NUCLEOTIDE SEQUENCE</scope>
    <source>
        <strain evidence="3">SYSU T00b26</strain>
    </source>
</reference>
<evidence type="ECO:0000313" key="3">
    <source>
        <dbReference type="EMBL" id="MDN4473318.1"/>
    </source>
</evidence>
<comment type="caution">
    <text evidence="3">The sequence shown here is derived from an EMBL/GenBank/DDBJ whole genome shotgun (WGS) entry which is preliminary data.</text>
</comment>
<dbReference type="RefSeq" id="WP_301128728.1">
    <property type="nucleotide sequence ID" value="NZ_JAUHPV010000005.1"/>
</dbReference>
<dbReference type="InterPro" id="IPR026881">
    <property type="entry name" value="WYL_dom"/>
</dbReference>
<proteinExistence type="predicted"/>
<dbReference type="PANTHER" id="PTHR34580:SF3">
    <property type="entry name" value="PROTEIN PAFB"/>
    <property type="match status" value="1"/>
</dbReference>
<keyword evidence="4" id="KW-1185">Reference proteome</keyword>
<dbReference type="Pfam" id="PF25583">
    <property type="entry name" value="WCX"/>
    <property type="match status" value="1"/>
</dbReference>
<dbReference type="PROSITE" id="PS52050">
    <property type="entry name" value="WYL"/>
    <property type="match status" value="1"/>
</dbReference>
<organism evidence="3 4">
    <name type="scientific">Demequina zhanjiangensis</name>
    <dbReference type="NCBI Taxonomy" id="3051659"/>
    <lineage>
        <taxon>Bacteria</taxon>
        <taxon>Bacillati</taxon>
        <taxon>Actinomycetota</taxon>
        <taxon>Actinomycetes</taxon>
        <taxon>Micrococcales</taxon>
        <taxon>Demequinaceae</taxon>
        <taxon>Demequina</taxon>
    </lineage>
</organism>
<evidence type="ECO:0000259" key="1">
    <source>
        <dbReference type="Pfam" id="PF13280"/>
    </source>
</evidence>
<dbReference type="PANTHER" id="PTHR34580">
    <property type="match status" value="1"/>
</dbReference>
<dbReference type="EMBL" id="JAUHPV010000005">
    <property type="protein sequence ID" value="MDN4473318.1"/>
    <property type="molecule type" value="Genomic_DNA"/>
</dbReference>
<dbReference type="Pfam" id="PF13280">
    <property type="entry name" value="WYL"/>
    <property type="match status" value="1"/>
</dbReference>
<name>A0ABT8G2F7_9MICO</name>
<accession>A0ABT8G2F7</accession>
<feature type="domain" description="WYL" evidence="1">
    <location>
        <begin position="155"/>
        <end position="217"/>
    </location>
</feature>
<feature type="domain" description="WCX" evidence="2">
    <location>
        <begin position="247"/>
        <end position="316"/>
    </location>
</feature>
<sequence>MADATARLLNLIVALTDTGRRMTRETIRATVEGYDPVPQGADAEELSRSEAAFERMFERDKDALRSLGIPLRTIQDAVHGDDIGYRIDSADAALPALDLTAAELAVLSVAGAYWEDATLGDDARQALTKVASAASSRPTEGVLAAARTRGSERAVSVLLEARDERRAVTFDYSSTTSGLQRRTVQPWRLLTRSGVLYVQGLDTDRGAPRTFRLSRVQGRVRPVGDEGAYEIPPELPAAFSPEQGGTALVAIRPEAGHALRARGEAAGSVEGWDLVRVEFRHPDAVRDEVLALGGAARIVEPAALAEQVAEHARRALEVAGG</sequence>
<dbReference type="InterPro" id="IPR057727">
    <property type="entry name" value="WCX_dom"/>
</dbReference>